<dbReference type="STRING" id="648782.SAMN04488554_0406"/>
<organism evidence="1 2">
    <name type="scientific">Ruania alba</name>
    <dbReference type="NCBI Taxonomy" id="648782"/>
    <lineage>
        <taxon>Bacteria</taxon>
        <taxon>Bacillati</taxon>
        <taxon>Actinomycetota</taxon>
        <taxon>Actinomycetes</taxon>
        <taxon>Micrococcales</taxon>
        <taxon>Ruaniaceae</taxon>
        <taxon>Ruania</taxon>
    </lineage>
</organism>
<protein>
    <submittedName>
        <fullName evidence="1">Uncharacterized protein</fullName>
    </submittedName>
</protein>
<evidence type="ECO:0000313" key="2">
    <source>
        <dbReference type="Proteomes" id="UP000199220"/>
    </source>
</evidence>
<sequence>MNRTEAIIRLGVRMRPERRAELIRKIGELFIEAKEEEPDPDGEPWSLFFVAHEDVGRH</sequence>
<keyword evidence="2" id="KW-1185">Reference proteome</keyword>
<dbReference type="Proteomes" id="UP000199220">
    <property type="component" value="Unassembled WGS sequence"/>
</dbReference>
<reference evidence="2" key="1">
    <citation type="submission" date="2016-10" db="EMBL/GenBank/DDBJ databases">
        <authorList>
            <person name="Varghese N."/>
            <person name="Submissions S."/>
        </authorList>
    </citation>
    <scope>NUCLEOTIDE SEQUENCE [LARGE SCALE GENOMIC DNA]</scope>
    <source>
        <strain evidence="2">DSM 21368</strain>
    </source>
</reference>
<accession>A0A1H5CLL0</accession>
<evidence type="ECO:0000313" key="1">
    <source>
        <dbReference type="EMBL" id="SED67487.1"/>
    </source>
</evidence>
<gene>
    <name evidence="1" type="ORF">SAMN04488554_0406</name>
</gene>
<dbReference type="EMBL" id="FNTX01000001">
    <property type="protein sequence ID" value="SED67487.1"/>
    <property type="molecule type" value="Genomic_DNA"/>
</dbReference>
<proteinExistence type="predicted"/>
<name>A0A1H5CLL0_9MICO</name>
<dbReference type="AlphaFoldDB" id="A0A1H5CLL0"/>
<dbReference type="RefSeq" id="WP_175476907.1">
    <property type="nucleotide sequence ID" value="NZ_FNTX01000001.1"/>
</dbReference>